<gene>
    <name evidence="12" type="ORF">GCM10008106_25160</name>
</gene>
<reference evidence="12" key="2">
    <citation type="submission" date="2020-09" db="EMBL/GenBank/DDBJ databases">
        <authorList>
            <person name="Sun Q."/>
            <person name="Kim S."/>
        </authorList>
    </citation>
    <scope>NUCLEOTIDE SEQUENCE</scope>
    <source>
        <strain evidence="12">KCTC 23224</strain>
    </source>
</reference>
<comment type="catalytic activity">
    <reaction evidence="10">
        <text>GTP + ATP = 3',3'-cGAMP + 2 diphosphate</text>
        <dbReference type="Rhea" id="RHEA:35647"/>
        <dbReference type="ChEBI" id="CHEBI:30616"/>
        <dbReference type="ChEBI" id="CHEBI:33019"/>
        <dbReference type="ChEBI" id="CHEBI:37565"/>
        <dbReference type="ChEBI" id="CHEBI:71501"/>
    </reaction>
    <physiologicalReaction direction="left-to-right" evidence="10">
        <dbReference type="Rhea" id="RHEA:35648"/>
    </physiologicalReaction>
</comment>
<evidence type="ECO:0000256" key="1">
    <source>
        <dbReference type="ARBA" id="ARBA00022679"/>
    </source>
</evidence>
<keyword evidence="13" id="KW-1185">Reference proteome</keyword>
<name>A0A8J3CZ62_9BACT</name>
<evidence type="ECO:0000256" key="7">
    <source>
        <dbReference type="ARBA" id="ARBA00023080"/>
    </source>
</evidence>
<dbReference type="Proteomes" id="UP000642809">
    <property type="component" value="Unassembled WGS sequence"/>
</dbReference>
<dbReference type="EMBL" id="BMYF01000015">
    <property type="protein sequence ID" value="GHB43020.1"/>
    <property type="molecule type" value="Genomic_DNA"/>
</dbReference>
<dbReference type="GO" id="GO:0009117">
    <property type="term" value="P:nucleotide metabolic process"/>
    <property type="evidence" value="ECO:0007669"/>
    <property type="project" value="UniProtKB-KW"/>
</dbReference>
<protein>
    <recommendedName>
        <fullName evidence="9">Cyclic GMP-AMP synthase</fullName>
    </recommendedName>
</protein>
<feature type="domain" description="Cyclic GMP-AMP synthase DncV-like nucleotidyltransferase" evidence="11">
    <location>
        <begin position="49"/>
        <end position="127"/>
    </location>
</feature>
<dbReference type="RefSeq" id="WP_189583083.1">
    <property type="nucleotide sequence ID" value="NZ_BMYF01000015.1"/>
</dbReference>
<comment type="caution">
    <text evidence="12">The sequence shown here is derived from an EMBL/GenBank/DDBJ whole genome shotgun (WGS) entry which is preliminary data.</text>
</comment>
<dbReference type="InterPro" id="IPR048445">
    <property type="entry name" value="DncV-like_NTFase"/>
</dbReference>
<evidence type="ECO:0000256" key="9">
    <source>
        <dbReference type="ARBA" id="ARBA00044145"/>
    </source>
</evidence>
<accession>A0A8J3CZ62</accession>
<organism evidence="12 13">
    <name type="scientific">Mongoliitalea lutea</name>
    <dbReference type="NCBI Taxonomy" id="849756"/>
    <lineage>
        <taxon>Bacteria</taxon>
        <taxon>Pseudomonadati</taxon>
        <taxon>Bacteroidota</taxon>
        <taxon>Cytophagia</taxon>
        <taxon>Cytophagales</taxon>
        <taxon>Cyclobacteriaceae</taxon>
        <taxon>Mongoliitalea</taxon>
    </lineage>
</organism>
<evidence type="ECO:0000256" key="2">
    <source>
        <dbReference type="ARBA" id="ARBA00022695"/>
    </source>
</evidence>
<keyword evidence="3" id="KW-0479">Metal-binding</keyword>
<evidence type="ECO:0000313" key="13">
    <source>
        <dbReference type="Proteomes" id="UP000642809"/>
    </source>
</evidence>
<sequence>MANCHNLFIEFHDEISIGSNKKNRMISSKESLRTRIRKWFKEYHPDYVPKFYIQGSHKMKSGVRTKEDICDLDDGIYFFREPDVSASTLQGWVWNAVNGHTSTTPEHRKKCIRSIFAGDYEIDHPVYTKVDGENYKLATKNGGFEESDPKAMVDWFQKKKDKEGKLIRTIKYLKSWCDNCNHKMPSGLAMTILASNAIEKIVLNDRDDITLKDILKEIKKELDRAFKCVVPAIPNDDLFANF</sequence>
<evidence type="ECO:0000259" key="11">
    <source>
        <dbReference type="Pfam" id="PF21654"/>
    </source>
</evidence>
<keyword evidence="4" id="KW-0547">Nucleotide-binding</keyword>
<evidence type="ECO:0000256" key="3">
    <source>
        <dbReference type="ARBA" id="ARBA00022723"/>
    </source>
</evidence>
<dbReference type="GO" id="GO:0046872">
    <property type="term" value="F:metal ion binding"/>
    <property type="evidence" value="ECO:0007669"/>
    <property type="project" value="UniProtKB-KW"/>
</dbReference>
<reference evidence="12" key="1">
    <citation type="journal article" date="2014" name="Int. J. Syst. Evol. Microbiol.">
        <title>Complete genome sequence of Corynebacterium casei LMG S-19264T (=DSM 44701T), isolated from a smear-ripened cheese.</title>
        <authorList>
            <consortium name="US DOE Joint Genome Institute (JGI-PGF)"/>
            <person name="Walter F."/>
            <person name="Albersmeier A."/>
            <person name="Kalinowski J."/>
            <person name="Ruckert C."/>
        </authorList>
    </citation>
    <scope>NUCLEOTIDE SEQUENCE</scope>
    <source>
        <strain evidence="12">KCTC 23224</strain>
    </source>
</reference>
<keyword evidence="6" id="KW-0460">Magnesium</keyword>
<keyword evidence="2" id="KW-0548">Nucleotidyltransferase</keyword>
<keyword evidence="5" id="KW-0067">ATP-binding</keyword>
<evidence type="ECO:0000256" key="5">
    <source>
        <dbReference type="ARBA" id="ARBA00022840"/>
    </source>
</evidence>
<dbReference type="GO" id="GO:0051607">
    <property type="term" value="P:defense response to virus"/>
    <property type="evidence" value="ECO:0007669"/>
    <property type="project" value="UniProtKB-KW"/>
</dbReference>
<proteinExistence type="predicted"/>
<dbReference type="GO" id="GO:0005524">
    <property type="term" value="F:ATP binding"/>
    <property type="evidence" value="ECO:0007669"/>
    <property type="project" value="UniProtKB-KW"/>
</dbReference>
<keyword evidence="7" id="KW-0546">Nucleotide metabolism</keyword>
<dbReference type="Pfam" id="PF21654">
    <property type="entry name" value="DncV-like_NTFase"/>
    <property type="match status" value="1"/>
</dbReference>
<dbReference type="GO" id="GO:0016779">
    <property type="term" value="F:nucleotidyltransferase activity"/>
    <property type="evidence" value="ECO:0007669"/>
    <property type="project" value="UniProtKB-KW"/>
</dbReference>
<evidence type="ECO:0000256" key="8">
    <source>
        <dbReference type="ARBA" id="ARBA00023118"/>
    </source>
</evidence>
<dbReference type="AlphaFoldDB" id="A0A8J3CZ62"/>
<evidence type="ECO:0000256" key="4">
    <source>
        <dbReference type="ARBA" id="ARBA00022741"/>
    </source>
</evidence>
<evidence type="ECO:0000256" key="6">
    <source>
        <dbReference type="ARBA" id="ARBA00022842"/>
    </source>
</evidence>
<keyword evidence="8" id="KW-0051">Antiviral defense</keyword>
<evidence type="ECO:0000256" key="10">
    <source>
        <dbReference type="ARBA" id="ARBA00048304"/>
    </source>
</evidence>
<keyword evidence="1" id="KW-0808">Transferase</keyword>
<evidence type="ECO:0000313" key="12">
    <source>
        <dbReference type="EMBL" id="GHB43020.1"/>
    </source>
</evidence>